<dbReference type="PANTHER" id="PTHR13767">
    <property type="entry name" value="TRNA-PSEUDOURIDINE SYNTHASE"/>
    <property type="match status" value="1"/>
</dbReference>
<dbReference type="GO" id="GO:0160148">
    <property type="term" value="F:tRNA pseudouridine(55) synthase activity"/>
    <property type="evidence" value="ECO:0007669"/>
    <property type="project" value="UniProtKB-EC"/>
</dbReference>
<dbReference type="Gene3D" id="3.30.2350.10">
    <property type="entry name" value="Pseudouridine synthase"/>
    <property type="match status" value="1"/>
</dbReference>
<comment type="caution">
    <text evidence="7">The sequence shown here is derived from an EMBL/GenBank/DDBJ whole genome shotgun (WGS) entry which is preliminary data.</text>
</comment>
<evidence type="ECO:0000256" key="5">
    <source>
        <dbReference type="ARBA" id="ARBA00023235"/>
    </source>
</evidence>
<evidence type="ECO:0000256" key="2">
    <source>
        <dbReference type="ARBA" id="ARBA00005642"/>
    </source>
</evidence>
<dbReference type="InterPro" id="IPR014780">
    <property type="entry name" value="tRNA_psdUridine_synth_TruB"/>
</dbReference>
<evidence type="ECO:0000256" key="1">
    <source>
        <dbReference type="ARBA" id="ARBA00000385"/>
    </source>
</evidence>
<dbReference type="EC" id="5.4.99.25" evidence="3"/>
<comment type="catalytic activity">
    <reaction evidence="1">
        <text>uridine(55) in tRNA = pseudouridine(55) in tRNA</text>
        <dbReference type="Rhea" id="RHEA:42532"/>
        <dbReference type="Rhea" id="RHEA-COMP:10101"/>
        <dbReference type="Rhea" id="RHEA-COMP:10102"/>
        <dbReference type="ChEBI" id="CHEBI:65314"/>
        <dbReference type="ChEBI" id="CHEBI:65315"/>
        <dbReference type="EC" id="5.4.99.25"/>
    </reaction>
</comment>
<dbReference type="AlphaFoldDB" id="A0A1F5EMK5"/>
<evidence type="ECO:0000256" key="4">
    <source>
        <dbReference type="ARBA" id="ARBA00022694"/>
    </source>
</evidence>
<dbReference type="PANTHER" id="PTHR13767:SF2">
    <property type="entry name" value="PSEUDOURIDYLATE SYNTHASE TRUB1"/>
    <property type="match status" value="1"/>
</dbReference>
<organism evidence="7 8">
    <name type="scientific">Candidatus Campbellbacteria bacterium RIFCSPHIGHO2_01_FULL_34_10</name>
    <dbReference type="NCBI Taxonomy" id="1797577"/>
    <lineage>
        <taxon>Bacteria</taxon>
        <taxon>Candidatus Campbelliibacteriota</taxon>
    </lineage>
</organism>
<dbReference type="Pfam" id="PF01509">
    <property type="entry name" value="TruB_N"/>
    <property type="match status" value="1"/>
</dbReference>
<evidence type="ECO:0000313" key="7">
    <source>
        <dbReference type="EMBL" id="OGD68627.1"/>
    </source>
</evidence>
<evidence type="ECO:0000259" key="6">
    <source>
        <dbReference type="Pfam" id="PF01509"/>
    </source>
</evidence>
<reference evidence="7 8" key="1">
    <citation type="journal article" date="2016" name="Nat. Commun.">
        <title>Thousands of microbial genomes shed light on interconnected biogeochemical processes in an aquifer system.</title>
        <authorList>
            <person name="Anantharaman K."/>
            <person name="Brown C.T."/>
            <person name="Hug L.A."/>
            <person name="Sharon I."/>
            <person name="Castelle C.J."/>
            <person name="Probst A.J."/>
            <person name="Thomas B.C."/>
            <person name="Singh A."/>
            <person name="Wilkins M.J."/>
            <person name="Karaoz U."/>
            <person name="Brodie E.L."/>
            <person name="Williams K.H."/>
            <person name="Hubbard S.S."/>
            <person name="Banfield J.F."/>
        </authorList>
    </citation>
    <scope>NUCLEOTIDE SEQUENCE [LARGE SCALE GENOMIC DNA]</scope>
</reference>
<dbReference type="GO" id="GO:0006400">
    <property type="term" value="P:tRNA modification"/>
    <property type="evidence" value="ECO:0007669"/>
    <property type="project" value="TreeGrafter"/>
</dbReference>
<dbReference type="InterPro" id="IPR020103">
    <property type="entry name" value="PsdUridine_synth_cat_dom_sf"/>
</dbReference>
<protein>
    <recommendedName>
        <fullName evidence="3">tRNA pseudouridine(55) synthase</fullName>
        <ecNumber evidence="3">5.4.99.25</ecNumber>
    </recommendedName>
</protein>
<dbReference type="GO" id="GO:0003723">
    <property type="term" value="F:RNA binding"/>
    <property type="evidence" value="ECO:0007669"/>
    <property type="project" value="InterPro"/>
</dbReference>
<keyword evidence="4" id="KW-0819">tRNA processing</keyword>
<proteinExistence type="inferred from homology"/>
<evidence type="ECO:0000256" key="3">
    <source>
        <dbReference type="ARBA" id="ARBA00012787"/>
    </source>
</evidence>
<gene>
    <name evidence="7" type="ORF">A2811_02540</name>
</gene>
<dbReference type="SUPFAM" id="SSF55120">
    <property type="entry name" value="Pseudouridine synthase"/>
    <property type="match status" value="1"/>
</dbReference>
<feature type="domain" description="Pseudouridine synthase II N-terminal" evidence="6">
    <location>
        <begin position="27"/>
        <end position="156"/>
    </location>
</feature>
<dbReference type="InterPro" id="IPR002501">
    <property type="entry name" value="PsdUridine_synth_N"/>
</dbReference>
<accession>A0A1F5EMK5</accession>
<evidence type="ECO:0000313" key="8">
    <source>
        <dbReference type="Proteomes" id="UP000186670"/>
    </source>
</evidence>
<sequence>MIFELYKKEGETPLEAIEKFRKENVRFGDQKMTYAGRLDPMAEGVLLVLVGEECKNKDEYLGLDKEYEFEILWGFQTDTYDTLGIPKINKRFKHSDILESVGMLEKMKGKFRQKYPPYSSMTVKGKQLFQWAREGRLGEIKIPEQEVEIYNTELLGEKYLSREELIENILKRIDKVKGDFRQEEIKKKWSDIFSYLEVEPPSRFLISKVKIKCSGGTYIRGIANDLGGIVFSLKRTKIYK</sequence>
<dbReference type="GO" id="GO:1990481">
    <property type="term" value="P:mRNA pseudouridine synthesis"/>
    <property type="evidence" value="ECO:0007669"/>
    <property type="project" value="TreeGrafter"/>
</dbReference>
<name>A0A1F5EMK5_9BACT</name>
<keyword evidence="5" id="KW-0413">Isomerase</keyword>
<dbReference type="EMBL" id="MEZZ01000025">
    <property type="protein sequence ID" value="OGD68627.1"/>
    <property type="molecule type" value="Genomic_DNA"/>
</dbReference>
<comment type="similarity">
    <text evidence="2">Belongs to the pseudouridine synthase TruB family. Type 1 subfamily.</text>
</comment>
<dbReference type="Proteomes" id="UP000186670">
    <property type="component" value="Unassembled WGS sequence"/>
</dbReference>